<dbReference type="OrthoDB" id="163768at2"/>
<evidence type="ECO:0000313" key="2">
    <source>
        <dbReference type="EMBL" id="CUA94168.1"/>
    </source>
</evidence>
<dbReference type="CDD" id="cd11614">
    <property type="entry name" value="SAF_CpaB_FlgA_like"/>
    <property type="match status" value="1"/>
</dbReference>
<feature type="domain" description="SAF" evidence="1">
    <location>
        <begin position="45"/>
        <end position="113"/>
    </location>
</feature>
<dbReference type="InterPro" id="IPR013974">
    <property type="entry name" value="SAF"/>
</dbReference>
<dbReference type="Proteomes" id="UP000183900">
    <property type="component" value="Unassembled WGS sequence"/>
</dbReference>
<organism evidence="2 3">
    <name type="scientific">Pannonibacter indicus</name>
    <dbReference type="NCBI Taxonomy" id="466044"/>
    <lineage>
        <taxon>Bacteria</taxon>
        <taxon>Pseudomonadati</taxon>
        <taxon>Pseudomonadota</taxon>
        <taxon>Alphaproteobacteria</taxon>
        <taxon>Hyphomicrobiales</taxon>
        <taxon>Stappiaceae</taxon>
        <taxon>Pannonibacter</taxon>
    </lineage>
</organism>
<dbReference type="Pfam" id="PF08666">
    <property type="entry name" value="SAF"/>
    <property type="match status" value="1"/>
</dbReference>
<dbReference type="NCBIfam" id="TIGR03177">
    <property type="entry name" value="pilus_cpaB"/>
    <property type="match status" value="1"/>
</dbReference>
<dbReference type="InterPro" id="IPR017592">
    <property type="entry name" value="Pilus_assmbl_Flp-typ_CpaB"/>
</dbReference>
<protein>
    <submittedName>
        <fullName evidence="2">Flp pilus assembly protein CpaB</fullName>
    </submittedName>
</protein>
<dbReference type="EMBL" id="CYHE01000003">
    <property type="protein sequence ID" value="CUA94168.1"/>
    <property type="molecule type" value="Genomic_DNA"/>
</dbReference>
<dbReference type="SMART" id="SM00858">
    <property type="entry name" value="SAF"/>
    <property type="match status" value="1"/>
</dbReference>
<dbReference type="AlphaFoldDB" id="A0A0K6HTS9"/>
<evidence type="ECO:0000259" key="1">
    <source>
        <dbReference type="SMART" id="SM00858"/>
    </source>
</evidence>
<accession>A0A0K6HTS9</accession>
<name>A0A0K6HTS9_9HYPH</name>
<keyword evidence="3" id="KW-1185">Reference proteome</keyword>
<sequence>MKHARLLVLGIAIGAGLLAARMVMSSRAPEQPAPVQAEAAAQPTVPVLIVTRDVKPGELLQSHDLKWVEWPRDVVPAGAVTRDQQPDAERSMAGQVAKAPLYNGEPLREQRLITAANGYMASVLPKGMRAIAVSVETETMAGGFILPGNKVDVILTRTVQGSVTSAVAETILQNVRVLAIDAVIAGEREGKSLQPDRTATLELSPEQAEVVAQAQQLGKISLTLRSAEDSADDAADSASRRDRGSVNFVRYGVSSNGAGQ</sequence>
<dbReference type="Pfam" id="PF16976">
    <property type="entry name" value="RcpC"/>
    <property type="match status" value="1"/>
</dbReference>
<dbReference type="InterPro" id="IPR031571">
    <property type="entry name" value="RcpC_dom"/>
</dbReference>
<dbReference type="RefSeq" id="WP_055454917.1">
    <property type="nucleotide sequence ID" value="NZ_CYHE01000003.1"/>
</dbReference>
<reference evidence="3" key="1">
    <citation type="submission" date="2015-08" db="EMBL/GenBank/DDBJ databases">
        <authorList>
            <person name="Varghese N."/>
        </authorList>
    </citation>
    <scope>NUCLEOTIDE SEQUENCE [LARGE SCALE GENOMIC DNA]</scope>
    <source>
        <strain evidence="3">DSM 23407</strain>
    </source>
</reference>
<gene>
    <name evidence="2" type="ORF">Ga0061067_10367</name>
</gene>
<proteinExistence type="predicted"/>
<evidence type="ECO:0000313" key="3">
    <source>
        <dbReference type="Proteomes" id="UP000183900"/>
    </source>
</evidence>